<dbReference type="InterPro" id="IPR032710">
    <property type="entry name" value="NTF2-like_dom_sf"/>
</dbReference>
<dbReference type="AlphaFoldDB" id="A0A1G7PI75"/>
<evidence type="ECO:0000313" key="2">
    <source>
        <dbReference type="EMBL" id="SDF85090.1"/>
    </source>
</evidence>
<dbReference type="OrthoDB" id="9808719at2"/>
<dbReference type="Pfam" id="PF12680">
    <property type="entry name" value="SnoaL_2"/>
    <property type="match status" value="1"/>
</dbReference>
<reference evidence="2 3" key="1">
    <citation type="submission" date="2016-10" db="EMBL/GenBank/DDBJ databases">
        <authorList>
            <person name="de Groot N.N."/>
        </authorList>
    </citation>
    <scope>NUCLEOTIDE SEQUENCE [LARGE SCALE GENOMIC DNA]</scope>
    <source>
        <strain evidence="2 3">DSM 27375</strain>
    </source>
</reference>
<dbReference type="SUPFAM" id="SSF54427">
    <property type="entry name" value="NTF2-like"/>
    <property type="match status" value="1"/>
</dbReference>
<organism evidence="2 3">
    <name type="scientific">Celeribacter baekdonensis</name>
    <dbReference type="NCBI Taxonomy" id="875171"/>
    <lineage>
        <taxon>Bacteria</taxon>
        <taxon>Pseudomonadati</taxon>
        <taxon>Pseudomonadota</taxon>
        <taxon>Alphaproteobacteria</taxon>
        <taxon>Rhodobacterales</taxon>
        <taxon>Roseobacteraceae</taxon>
        <taxon>Celeribacter</taxon>
    </lineage>
</organism>
<name>A0A1G7PI75_9RHOB</name>
<feature type="domain" description="SnoaL-like" evidence="1">
    <location>
        <begin position="23"/>
        <end position="101"/>
    </location>
</feature>
<dbReference type="RefSeq" id="WP_074645859.1">
    <property type="nucleotide sequence ID" value="NZ_FNBL01000008.1"/>
</dbReference>
<dbReference type="EMBL" id="FNBL01000008">
    <property type="protein sequence ID" value="SDF85090.1"/>
    <property type="molecule type" value="Genomic_DNA"/>
</dbReference>
<evidence type="ECO:0000259" key="1">
    <source>
        <dbReference type="Pfam" id="PF12680"/>
    </source>
</evidence>
<protein>
    <submittedName>
        <fullName evidence="2">SnoaL-like domain-containing protein</fullName>
    </submittedName>
</protein>
<sequence>MNAETLWHRYAKIWSSDAAMRESELQDCLAQDATYCDPGNALSGRAALSDLMGGFQSQVPGGRFEILQVIDHHDRSLARWALLNGDGVTLQLGASFATHDDKGRLKSINGFFPLAPAEAS</sequence>
<gene>
    <name evidence="2" type="ORF">SAMN04488117_10813</name>
</gene>
<dbReference type="Gene3D" id="3.10.450.50">
    <property type="match status" value="1"/>
</dbReference>
<proteinExistence type="predicted"/>
<evidence type="ECO:0000313" key="3">
    <source>
        <dbReference type="Proteomes" id="UP000182284"/>
    </source>
</evidence>
<accession>A0A1G7PI75</accession>
<dbReference type="InterPro" id="IPR037401">
    <property type="entry name" value="SnoaL-like"/>
</dbReference>
<dbReference type="Proteomes" id="UP000182284">
    <property type="component" value="Unassembled WGS sequence"/>
</dbReference>